<organism evidence="1">
    <name type="scientific">viral metagenome</name>
    <dbReference type="NCBI Taxonomy" id="1070528"/>
    <lineage>
        <taxon>unclassified sequences</taxon>
        <taxon>metagenomes</taxon>
        <taxon>organismal metagenomes</taxon>
    </lineage>
</organism>
<proteinExistence type="predicted"/>
<accession>A0A6C0JSG9</accession>
<name>A0A6C0JSG9_9ZZZZ</name>
<protein>
    <submittedName>
        <fullName evidence="1">Uncharacterized protein</fullName>
    </submittedName>
</protein>
<dbReference type="EMBL" id="MN740696">
    <property type="protein sequence ID" value="QHU08313.1"/>
    <property type="molecule type" value="Genomic_DNA"/>
</dbReference>
<sequence length="272" mass="30265">MAFTSLTLNSLQRLNEDDAACPISPNPFEFTISAKQTSNWIFKRKIFSRVGNTKVTDAFDMTVCNVFIPKALVPIQPTQLFLQITVGGIQVLDKQIGPHIKSASFLSGYTGPCLPYPDELPNYNGTWPLIPFSPKETPDSWTYSSCGHVSYNTDWKGLPVTVRIRDSQGYTLEPGDGLFTGPTGMTGSLCDFQILQNVITGPTGSCNPCACDPQWVKKYLSYNKGTYSPPFIDPQYQPLFQPQNQVIVILNCQYLEQYADGVGLQECFTDKR</sequence>
<reference evidence="1" key="1">
    <citation type="journal article" date="2020" name="Nature">
        <title>Giant virus diversity and host interactions through global metagenomics.</title>
        <authorList>
            <person name="Schulz F."/>
            <person name="Roux S."/>
            <person name="Paez-Espino D."/>
            <person name="Jungbluth S."/>
            <person name="Walsh D.A."/>
            <person name="Denef V.J."/>
            <person name="McMahon K.D."/>
            <person name="Konstantinidis K.T."/>
            <person name="Eloe-Fadrosh E.A."/>
            <person name="Kyrpides N.C."/>
            <person name="Woyke T."/>
        </authorList>
    </citation>
    <scope>NUCLEOTIDE SEQUENCE</scope>
    <source>
        <strain evidence="1">GVMAG-S-1062768-28</strain>
    </source>
</reference>
<evidence type="ECO:0000313" key="1">
    <source>
        <dbReference type="EMBL" id="QHU08313.1"/>
    </source>
</evidence>
<dbReference type="AlphaFoldDB" id="A0A6C0JSG9"/>